<accession>A0AAD8VS49</accession>
<protein>
    <submittedName>
        <fullName evidence="2">Uncharacterized protein</fullName>
    </submittedName>
</protein>
<proteinExistence type="predicted"/>
<evidence type="ECO:0000313" key="3">
    <source>
        <dbReference type="Proteomes" id="UP001231189"/>
    </source>
</evidence>
<dbReference type="Proteomes" id="UP001231189">
    <property type="component" value="Unassembled WGS sequence"/>
</dbReference>
<gene>
    <name evidence="2" type="ORF">QYE76_022726</name>
</gene>
<dbReference type="AlphaFoldDB" id="A0AAD8VS49"/>
<feature type="compositionally biased region" description="Basic and acidic residues" evidence="1">
    <location>
        <begin position="220"/>
        <end position="229"/>
    </location>
</feature>
<organism evidence="2 3">
    <name type="scientific">Lolium multiflorum</name>
    <name type="common">Italian ryegrass</name>
    <name type="synonym">Lolium perenne subsp. multiflorum</name>
    <dbReference type="NCBI Taxonomy" id="4521"/>
    <lineage>
        <taxon>Eukaryota</taxon>
        <taxon>Viridiplantae</taxon>
        <taxon>Streptophyta</taxon>
        <taxon>Embryophyta</taxon>
        <taxon>Tracheophyta</taxon>
        <taxon>Spermatophyta</taxon>
        <taxon>Magnoliopsida</taxon>
        <taxon>Liliopsida</taxon>
        <taxon>Poales</taxon>
        <taxon>Poaceae</taxon>
        <taxon>BOP clade</taxon>
        <taxon>Pooideae</taxon>
        <taxon>Poodae</taxon>
        <taxon>Poeae</taxon>
        <taxon>Poeae Chloroplast Group 2 (Poeae type)</taxon>
        <taxon>Loliodinae</taxon>
        <taxon>Loliinae</taxon>
        <taxon>Lolium</taxon>
    </lineage>
</organism>
<name>A0AAD8VS49_LOLMU</name>
<keyword evidence="3" id="KW-1185">Reference proteome</keyword>
<reference evidence="2" key="1">
    <citation type="submission" date="2023-07" db="EMBL/GenBank/DDBJ databases">
        <title>A chromosome-level genome assembly of Lolium multiflorum.</title>
        <authorList>
            <person name="Chen Y."/>
            <person name="Copetti D."/>
            <person name="Kolliker R."/>
            <person name="Studer B."/>
        </authorList>
    </citation>
    <scope>NUCLEOTIDE SEQUENCE</scope>
    <source>
        <strain evidence="2">02402/16</strain>
        <tissue evidence="2">Leaf</tissue>
    </source>
</reference>
<feature type="region of interest" description="Disordered" evidence="1">
    <location>
        <begin position="131"/>
        <end position="157"/>
    </location>
</feature>
<evidence type="ECO:0000256" key="1">
    <source>
        <dbReference type="SAM" id="MobiDB-lite"/>
    </source>
</evidence>
<comment type="caution">
    <text evidence="2">The sequence shown here is derived from an EMBL/GenBank/DDBJ whole genome shotgun (WGS) entry which is preliminary data.</text>
</comment>
<feature type="region of interest" description="Disordered" evidence="1">
    <location>
        <begin position="180"/>
        <end position="235"/>
    </location>
</feature>
<dbReference type="EMBL" id="JAUUTY010000006">
    <property type="protein sequence ID" value="KAK1617209.1"/>
    <property type="molecule type" value="Genomic_DNA"/>
</dbReference>
<evidence type="ECO:0000313" key="2">
    <source>
        <dbReference type="EMBL" id="KAK1617209.1"/>
    </source>
</evidence>
<sequence length="235" mass="25825">MKWMALAKVHTANTFSPQAFEHNMRTAWAPAEEVKFNHLEDNLFTVQCFCLGDWLKIHKLPVGYRQEATIMNLTGKKVGKVVETQLDVKGARNFVRAKVMSNVRKPLVRFVSIIHWDTWFGRGVGGGRGGFSGRGIGERSGHGRMGGRDGFGGRGEGNNPSWRFNALAYVDGLASPGSDLKNHVTNATSKESETDDTTASPEKKDMDVDKKDPTNPSAKRSLEMGKEGLETDDGA</sequence>
<feature type="compositionally biased region" description="Basic and acidic residues" evidence="1">
    <location>
        <begin position="201"/>
        <end position="213"/>
    </location>
</feature>